<gene>
    <name evidence="2" type="ORF">KI387_033886</name>
</gene>
<evidence type="ECO:0000313" key="3">
    <source>
        <dbReference type="Proteomes" id="UP000824469"/>
    </source>
</evidence>
<dbReference type="EMBL" id="JAHRHJ020003813">
    <property type="protein sequence ID" value="KAH9289769.1"/>
    <property type="molecule type" value="Genomic_DNA"/>
</dbReference>
<keyword evidence="1" id="KW-0378">Hydrolase</keyword>
<dbReference type="InterPro" id="IPR017850">
    <property type="entry name" value="Alkaline_phosphatase_core_sf"/>
</dbReference>
<feature type="non-terminal residue" evidence="2">
    <location>
        <position position="190"/>
    </location>
</feature>
<keyword evidence="3" id="KW-1185">Reference proteome</keyword>
<proteinExistence type="predicted"/>
<evidence type="ECO:0000313" key="2">
    <source>
        <dbReference type="EMBL" id="KAH9289769.1"/>
    </source>
</evidence>
<dbReference type="GO" id="GO:0009395">
    <property type="term" value="P:phospholipid catabolic process"/>
    <property type="evidence" value="ECO:0007669"/>
    <property type="project" value="TreeGrafter"/>
</dbReference>
<reference evidence="2 3" key="1">
    <citation type="journal article" date="2021" name="Nat. Plants">
        <title>The Taxus genome provides insights into paclitaxel biosynthesis.</title>
        <authorList>
            <person name="Xiong X."/>
            <person name="Gou J."/>
            <person name="Liao Q."/>
            <person name="Li Y."/>
            <person name="Zhou Q."/>
            <person name="Bi G."/>
            <person name="Li C."/>
            <person name="Du R."/>
            <person name="Wang X."/>
            <person name="Sun T."/>
            <person name="Guo L."/>
            <person name="Liang H."/>
            <person name="Lu P."/>
            <person name="Wu Y."/>
            <person name="Zhang Z."/>
            <person name="Ro D.K."/>
            <person name="Shang Y."/>
            <person name="Huang S."/>
            <person name="Yan J."/>
        </authorList>
    </citation>
    <scope>NUCLEOTIDE SEQUENCE [LARGE SCALE GENOMIC DNA]</scope>
    <source>
        <strain evidence="2">Ta-2019</strain>
    </source>
</reference>
<accession>A0AA38C2E7</accession>
<dbReference type="PANTHER" id="PTHR31956">
    <property type="entry name" value="NON-SPECIFIC PHOSPHOLIPASE C4-RELATED"/>
    <property type="match status" value="1"/>
</dbReference>
<dbReference type="Pfam" id="PF04185">
    <property type="entry name" value="Phosphoesterase"/>
    <property type="match status" value="1"/>
</dbReference>
<name>A0AA38C2E7_TAXCH</name>
<organism evidence="2 3">
    <name type="scientific">Taxus chinensis</name>
    <name type="common">Chinese yew</name>
    <name type="synonym">Taxus wallichiana var. chinensis</name>
    <dbReference type="NCBI Taxonomy" id="29808"/>
    <lineage>
        <taxon>Eukaryota</taxon>
        <taxon>Viridiplantae</taxon>
        <taxon>Streptophyta</taxon>
        <taxon>Embryophyta</taxon>
        <taxon>Tracheophyta</taxon>
        <taxon>Spermatophyta</taxon>
        <taxon>Pinopsida</taxon>
        <taxon>Pinidae</taxon>
        <taxon>Conifers II</taxon>
        <taxon>Cupressales</taxon>
        <taxon>Taxaceae</taxon>
        <taxon>Taxus</taxon>
    </lineage>
</organism>
<evidence type="ECO:0000256" key="1">
    <source>
        <dbReference type="ARBA" id="ARBA00022801"/>
    </source>
</evidence>
<dbReference type="InterPro" id="IPR007312">
    <property type="entry name" value="Phosphoesterase"/>
</dbReference>
<dbReference type="GO" id="GO:0016788">
    <property type="term" value="F:hydrolase activity, acting on ester bonds"/>
    <property type="evidence" value="ECO:0007669"/>
    <property type="project" value="InterPro"/>
</dbReference>
<dbReference type="Proteomes" id="UP000824469">
    <property type="component" value="Unassembled WGS sequence"/>
</dbReference>
<protein>
    <submittedName>
        <fullName evidence="2">Uncharacterized protein</fullName>
    </submittedName>
</protein>
<dbReference type="AlphaFoldDB" id="A0AA38C2E7"/>
<dbReference type="Gene3D" id="3.40.720.10">
    <property type="entry name" value="Alkaline Phosphatase, subunit A"/>
    <property type="match status" value="1"/>
</dbReference>
<comment type="caution">
    <text evidence="2">The sequence shown here is derived from an EMBL/GenBank/DDBJ whole genome shotgun (WGS) entry which is preliminary data.</text>
</comment>
<dbReference type="PANTHER" id="PTHR31956:SF2">
    <property type="entry name" value="NON-SPECIFIC PHOSPHOLIPASE C6"/>
    <property type="match status" value="1"/>
</dbReference>
<dbReference type="OMA" id="IYYHTIP"/>
<sequence length="190" mass="21799">MVILVMKQINHVLGWMKGMNPEIKGVTNKEWNVVSTYPNSGRVFFNSDAEYVDPNLGHSFEEIESRCVRMKGFFQQVANINNNMSELVMKGFRAEAIPVYLALASEFAIFDRWFSSLPSPTEPNMLFLYSTTSHGATSHVPKQLIKGYSQNAIFQSLHESGLSSGIYYHTIPTTLFYRELRKLKYISRFH</sequence>